<feature type="compositionally biased region" description="Polar residues" evidence="1">
    <location>
        <begin position="1074"/>
        <end position="1088"/>
    </location>
</feature>
<dbReference type="PANTHER" id="PTHR35116">
    <property type="entry name" value="HELICASE PROTEIN MOM1"/>
    <property type="match status" value="1"/>
</dbReference>
<feature type="region of interest" description="Disordered" evidence="1">
    <location>
        <begin position="518"/>
        <end position="674"/>
    </location>
</feature>
<dbReference type="RefSeq" id="XP_020085558.1">
    <property type="nucleotide sequence ID" value="XM_020229969.1"/>
</dbReference>
<keyword evidence="3" id="KW-1185">Reference proteome</keyword>
<feature type="compositionally biased region" description="Polar residues" evidence="1">
    <location>
        <begin position="1026"/>
        <end position="1052"/>
    </location>
</feature>
<proteinExistence type="predicted"/>
<dbReference type="InterPro" id="IPR039322">
    <property type="entry name" value="MOM1"/>
</dbReference>
<dbReference type="Proteomes" id="UP000515123">
    <property type="component" value="Linkage group 3"/>
</dbReference>
<dbReference type="Gene3D" id="6.10.250.1310">
    <property type="match status" value="1"/>
</dbReference>
<dbReference type="GO" id="GO:0031507">
    <property type="term" value="P:heterochromatin formation"/>
    <property type="evidence" value="ECO:0007669"/>
    <property type="project" value="InterPro"/>
</dbReference>
<keyword evidence="2" id="KW-0812">Transmembrane</keyword>
<feature type="region of interest" description="Disordered" evidence="1">
    <location>
        <begin position="1347"/>
        <end position="1367"/>
    </location>
</feature>
<evidence type="ECO:0000256" key="2">
    <source>
        <dbReference type="SAM" id="Phobius"/>
    </source>
</evidence>
<feature type="compositionally biased region" description="Polar residues" evidence="1">
    <location>
        <begin position="1133"/>
        <end position="1160"/>
    </location>
</feature>
<evidence type="ECO:0000313" key="3">
    <source>
        <dbReference type="Proteomes" id="UP000515123"/>
    </source>
</evidence>
<feature type="compositionally biased region" description="Polar residues" evidence="1">
    <location>
        <begin position="1213"/>
        <end position="1223"/>
    </location>
</feature>
<reference evidence="3" key="1">
    <citation type="journal article" date="2015" name="Nat. Genet.">
        <title>The pineapple genome and the evolution of CAM photosynthesis.</title>
        <authorList>
            <person name="Ming R."/>
            <person name="VanBuren R."/>
            <person name="Wai C.M."/>
            <person name="Tang H."/>
            <person name="Schatz M.C."/>
            <person name="Bowers J.E."/>
            <person name="Lyons E."/>
            <person name="Wang M.L."/>
            <person name="Chen J."/>
            <person name="Biggers E."/>
            <person name="Zhang J."/>
            <person name="Huang L."/>
            <person name="Zhang L."/>
            <person name="Miao W."/>
            <person name="Zhang J."/>
            <person name="Ye Z."/>
            <person name="Miao C."/>
            <person name="Lin Z."/>
            <person name="Wang H."/>
            <person name="Zhou H."/>
            <person name="Yim W.C."/>
            <person name="Priest H.D."/>
            <person name="Zheng C."/>
            <person name="Woodhouse M."/>
            <person name="Edger P.P."/>
            <person name="Guyot R."/>
            <person name="Guo H.B."/>
            <person name="Guo H."/>
            <person name="Zheng G."/>
            <person name="Singh R."/>
            <person name="Sharma A."/>
            <person name="Min X."/>
            <person name="Zheng Y."/>
            <person name="Lee H."/>
            <person name="Gurtowski J."/>
            <person name="Sedlazeck F.J."/>
            <person name="Harkess A."/>
            <person name="McKain M.R."/>
            <person name="Liao Z."/>
            <person name="Fang J."/>
            <person name="Liu J."/>
            <person name="Zhang X."/>
            <person name="Zhang Q."/>
            <person name="Hu W."/>
            <person name="Qin Y."/>
            <person name="Wang K."/>
            <person name="Chen L.Y."/>
            <person name="Shirley N."/>
            <person name="Lin Y.R."/>
            <person name="Liu L.Y."/>
            <person name="Hernandez A.G."/>
            <person name="Wright C.L."/>
            <person name="Bulone V."/>
            <person name="Tuskan G.A."/>
            <person name="Heath K."/>
            <person name="Zee F."/>
            <person name="Moore P.H."/>
            <person name="Sunkar R."/>
            <person name="Leebens-Mack J.H."/>
            <person name="Mockler T."/>
            <person name="Bennetzen J.L."/>
            <person name="Freeling M."/>
            <person name="Sankoff D."/>
            <person name="Paterson A.H."/>
            <person name="Zhu X."/>
            <person name="Yang X."/>
            <person name="Smith J.A."/>
            <person name="Cushman J.C."/>
            <person name="Paull R.E."/>
            <person name="Yu Q."/>
        </authorList>
    </citation>
    <scope>NUCLEOTIDE SEQUENCE [LARGE SCALE GENOMIC DNA]</scope>
    <source>
        <strain evidence="3">cv. F153</strain>
    </source>
</reference>
<feature type="compositionally biased region" description="Polar residues" evidence="1">
    <location>
        <begin position="598"/>
        <end position="612"/>
    </location>
</feature>
<feature type="compositionally biased region" description="Low complexity" evidence="1">
    <location>
        <begin position="1104"/>
        <end position="1125"/>
    </location>
</feature>
<reference evidence="4" key="2">
    <citation type="submission" date="2025-08" db="UniProtKB">
        <authorList>
            <consortium name="RefSeq"/>
        </authorList>
    </citation>
    <scope>IDENTIFICATION</scope>
    <source>
        <tissue evidence="4">Leaf</tissue>
    </source>
</reference>
<keyword evidence="2" id="KW-0472">Membrane</keyword>
<feature type="compositionally biased region" description="Low complexity" evidence="1">
    <location>
        <begin position="1059"/>
        <end position="1072"/>
    </location>
</feature>
<feature type="compositionally biased region" description="Polar residues" evidence="1">
    <location>
        <begin position="577"/>
        <end position="589"/>
    </location>
</feature>
<accession>A0A6P5EWD7</accession>
<sequence length="1367" mass="149398">MNRRPEYVATSAVYGRHGGPGSPVHATTTPVTGSAVEECKASGGRFGHFVRPPHTPPCIMCFVVRGNRSFIAFVLFSFFFLIFFSVSSPLLTLPTQSPCNAQTLARSPRLRPLLAILKRRFLSQMCSTVESVLLKPPNSWSVLPRAVPDKTHMHESRLEASFSYNELEKGEFRVNQSFMPGEDIASLVHSERTSHDLEEMEHCVNIAVKASVPGLNTGKNLVHENSSEIRMSDCSVAGKKRTRVCWSPIPEEVGSKEASENFASISSEELEEGEIRENLNDTGCSEHLDSPNMIHQEVEPCENELLRKRIEEVYSGRLEELLWQQKAELKEYKIMRRKQHRELIRKYYLDVDQIHAKCVAQTARNRKRKLLKRKFKNLRKVFRRHMKLQFRKFVVMQIEARNREKKIMECWMEKANSGTLEQSFDELPLSETGFKLRKFKFHEPCESGCSEELSGSAESFEEGMLFDQEESDSQSGYKSFVEFYGPVEPDYGTSATFQPVGEDNSIPLVGGAEEVMGTTASQPNDTQMLESPEASEKTQISQPNDTQMLESPEASEKTQISQPNDTQMLESPEASEKTPTSQPNDTQMLESPEASEKTPVSQANDTEILSETSEPDSRLFTTTQRSGEENMHQASETPVSRSNKTNAELKEYEDVNHNSPGVVEVGKENGSTSPNCASVPDACSHRRKEILLFGHVLGSAGCHQPASSSDQLPPSNNLTSATNAHLITPEAGSTDKRPENQIENSLQFAELLSQIPMVATATRLEQQYQRPLRTTINPQQPTAVIPPARAESEYLGLSDVLLRPQEGSSTNVLQTEMIMLTNLNSLIAQRHEHKTLQLQSACEAEIAKVRQEYNGLMHDAEAEFTKCKKNLEMICDKICQHQILTKEIQEILRKNIVNISDATTGSGLSSLQQSTTESQMQVTQCPASIPIMPSTTTLPMPNMDLSSSPPPLQLQQHFGPSSTVPSPMASALPNMGPTSSPSPLQSQLRSGPSSTLPSTTALSVDSVPNASPSSSQAPLQLQQVLGPSSTLPSTTVSALPNMVPSSSPTQLRLFQHSGLSSTSPSTAASLLPNTGRSWSPTFQLQQRSGEPPTAALWLPNPAPSSSSTPLQSQQLSGPSSTLPSTVAPLLPNTGVSSIPTPLQLQQFSGPSSTLPSTMASSLPDMVPSSRPTPSRLRRRSGPLSTLPSTMALPLSNIDPSSSQTSRRLRQRSGPSSTFPSTTDLPLPNVAPFSSPTLLQAQRLSGPLSALPSTMPSLPNMGLSSSLTPPQLQQLSGLSSTLTSTTASLLPNMGPFSIQTGQLLAASPSVQPISEAQLFAAVFNSQMRAHPNVMLSAGGVIIRAPAPHLHPSRPLPSQDFRHLRHSPN</sequence>
<gene>
    <name evidence="4" type="primary">LOC109708291</name>
</gene>
<dbReference type="OrthoDB" id="604691at2759"/>
<feature type="compositionally biased region" description="Polar residues" evidence="1">
    <location>
        <begin position="537"/>
        <end position="549"/>
    </location>
</feature>
<keyword evidence="2" id="KW-1133">Transmembrane helix</keyword>
<dbReference type="GeneID" id="109708291"/>
<feature type="compositionally biased region" description="Polar residues" evidence="1">
    <location>
        <begin position="557"/>
        <end position="569"/>
    </location>
</feature>
<feature type="region of interest" description="Disordered" evidence="1">
    <location>
        <begin position="929"/>
        <end position="1232"/>
    </location>
</feature>
<feature type="transmembrane region" description="Helical" evidence="2">
    <location>
        <begin position="70"/>
        <end position="91"/>
    </location>
</feature>
<feature type="compositionally biased region" description="Basic and acidic residues" evidence="1">
    <location>
        <begin position="647"/>
        <end position="656"/>
    </location>
</feature>
<feature type="compositionally biased region" description="Low complexity" evidence="1">
    <location>
        <begin position="976"/>
        <end position="1025"/>
    </location>
</feature>
<feature type="compositionally biased region" description="Polar residues" evidence="1">
    <location>
        <begin position="518"/>
        <end position="529"/>
    </location>
</feature>
<name>A0A6P5EWD7_ANACO</name>
<evidence type="ECO:0000313" key="4">
    <source>
        <dbReference type="RefSeq" id="XP_020085558.1"/>
    </source>
</evidence>
<evidence type="ECO:0000256" key="1">
    <source>
        <dbReference type="SAM" id="MobiDB-lite"/>
    </source>
</evidence>
<dbReference type="PANTHER" id="PTHR35116:SF6">
    <property type="entry name" value="OS02G0625900 PROTEIN"/>
    <property type="match status" value="1"/>
</dbReference>
<protein>
    <submittedName>
        <fullName evidence="4">Mucin-5AC-like isoform X1</fullName>
    </submittedName>
</protein>
<organism evidence="3 4">
    <name type="scientific">Ananas comosus</name>
    <name type="common">Pineapple</name>
    <name type="synonym">Ananas ananas</name>
    <dbReference type="NCBI Taxonomy" id="4615"/>
    <lineage>
        <taxon>Eukaryota</taxon>
        <taxon>Viridiplantae</taxon>
        <taxon>Streptophyta</taxon>
        <taxon>Embryophyta</taxon>
        <taxon>Tracheophyta</taxon>
        <taxon>Spermatophyta</taxon>
        <taxon>Magnoliopsida</taxon>
        <taxon>Liliopsida</taxon>
        <taxon>Poales</taxon>
        <taxon>Bromeliaceae</taxon>
        <taxon>Bromelioideae</taxon>
        <taxon>Ananas</taxon>
    </lineage>
</organism>
<feature type="compositionally biased region" description="Polar residues" evidence="1">
    <location>
        <begin position="632"/>
        <end position="646"/>
    </location>
</feature>